<dbReference type="InterPro" id="IPR024849">
    <property type="entry name" value="Shootin-1"/>
</dbReference>
<dbReference type="PANTHER" id="PTHR46606:SF1">
    <property type="entry name" value="SHOOTIN-1"/>
    <property type="match status" value="1"/>
</dbReference>
<feature type="region of interest" description="Disordered" evidence="1">
    <location>
        <begin position="435"/>
        <end position="548"/>
    </location>
</feature>
<dbReference type="GO" id="GO:0031252">
    <property type="term" value="C:cell leading edge"/>
    <property type="evidence" value="ECO:0007669"/>
    <property type="project" value="TreeGrafter"/>
</dbReference>
<feature type="compositionally biased region" description="Basic and acidic residues" evidence="1">
    <location>
        <begin position="258"/>
        <end position="280"/>
    </location>
</feature>
<reference evidence="2" key="2">
    <citation type="submission" date="2025-09" db="UniProtKB">
        <authorList>
            <consortium name="Ensembl"/>
        </authorList>
    </citation>
    <scope>IDENTIFICATION</scope>
</reference>
<reference evidence="2" key="1">
    <citation type="submission" date="2025-08" db="UniProtKB">
        <authorList>
            <consortium name="Ensembl"/>
        </authorList>
    </citation>
    <scope>IDENTIFICATION</scope>
</reference>
<feature type="compositionally biased region" description="Low complexity" evidence="1">
    <location>
        <begin position="1"/>
        <end position="18"/>
    </location>
</feature>
<feature type="compositionally biased region" description="Pro residues" evidence="1">
    <location>
        <begin position="473"/>
        <end position="484"/>
    </location>
</feature>
<feature type="compositionally biased region" description="Acidic residues" evidence="1">
    <location>
        <begin position="22"/>
        <end position="31"/>
    </location>
</feature>
<evidence type="ECO:0000313" key="2">
    <source>
        <dbReference type="Ensembl" id="ENSFTIP00000021532.1"/>
    </source>
</evidence>
<dbReference type="Ensembl" id="ENSFTIT00000022433.1">
    <property type="protein sequence ID" value="ENSFTIP00000021532.1"/>
    <property type="gene ID" value="ENSFTIG00000013992.1"/>
</dbReference>
<evidence type="ECO:0008006" key="4">
    <source>
        <dbReference type="Google" id="ProtNLM"/>
    </source>
</evidence>
<dbReference type="GO" id="GO:0048812">
    <property type="term" value="P:neuron projection morphogenesis"/>
    <property type="evidence" value="ECO:0007669"/>
    <property type="project" value="TreeGrafter"/>
</dbReference>
<feature type="region of interest" description="Disordered" evidence="1">
    <location>
        <begin position="258"/>
        <end position="281"/>
    </location>
</feature>
<evidence type="ECO:0000256" key="1">
    <source>
        <dbReference type="SAM" id="MobiDB-lite"/>
    </source>
</evidence>
<name>A0A8C4V8D5_FALTI</name>
<keyword evidence="3" id="KW-1185">Reference proteome</keyword>
<sequence>MAWAGEGAAQLAAILESGSSEKEDEDEDEEAATVQHPSLGQEVGEAEEQLAKLEQASQALLAELSALETEFEIERTCRQRAEAYAAQVKQENKQLKRLSLAPMAPAELPAEEDPDPAQHYEQQLQDLQEKISWLLAQKKDLTIQLQDLQRQNQDLQDQLEMGQEEQQRLRAALGNSQRALKSFKRVSQIVTQDYCDVVQQLELEQDLRLHAEAFAHEMLVQKKEANRQSTILLQSAEPSTQLLVALQEVGRLTRALEEGRQEQQRRVKELEEQLSRRPEPEELDVAQAALAMAEDEKLQLRLRLQEAERRLLSLEEEVALLQEKLAQDPPLPSQTPEPVASVPPPPPPLPPPAPAAPVDPLAAIRQRKGLANLQRTKPEADDAKARAVQEMMERIKNGVVLRPAKDRLPLGQGSAMVPGKQRSAALELQGILGAMRRASRRSSQRQSSLKGRDKQLESILQRRRWAVDASTPASPPPSAAPGPGPLQQDPEDAGAVGRPDPGDKDIGTAPFRCSSGSGEGVPFRPRATSGLPRARPLSHLARGRGEPG</sequence>
<dbReference type="AlphaFoldDB" id="A0A8C4V8D5"/>
<dbReference type="OrthoDB" id="6111338at2759"/>
<dbReference type="PANTHER" id="PTHR46606">
    <property type="entry name" value="SHOOTIN-1"/>
    <property type="match status" value="1"/>
</dbReference>
<feature type="region of interest" description="Disordered" evidence="1">
    <location>
        <begin position="1"/>
        <end position="47"/>
    </location>
</feature>
<dbReference type="GO" id="GO:2001224">
    <property type="term" value="P:positive regulation of neuron migration"/>
    <property type="evidence" value="ECO:0007669"/>
    <property type="project" value="TreeGrafter"/>
</dbReference>
<feature type="compositionally biased region" description="Pro residues" evidence="1">
    <location>
        <begin position="329"/>
        <end position="357"/>
    </location>
</feature>
<dbReference type="OMA" id="ETFAHQM"/>
<dbReference type="Proteomes" id="UP000694562">
    <property type="component" value="Unplaced"/>
</dbReference>
<evidence type="ECO:0000313" key="3">
    <source>
        <dbReference type="Proteomes" id="UP000694562"/>
    </source>
</evidence>
<dbReference type="GO" id="GO:0005737">
    <property type="term" value="C:cytoplasm"/>
    <property type="evidence" value="ECO:0007669"/>
    <property type="project" value="TreeGrafter"/>
</dbReference>
<feature type="region of interest" description="Disordered" evidence="1">
    <location>
        <begin position="326"/>
        <end position="358"/>
    </location>
</feature>
<proteinExistence type="predicted"/>
<dbReference type="GO" id="GO:0044295">
    <property type="term" value="C:axonal growth cone"/>
    <property type="evidence" value="ECO:0007669"/>
    <property type="project" value="TreeGrafter"/>
</dbReference>
<protein>
    <recommendedName>
        <fullName evidence="4">Shootin-1</fullName>
    </recommendedName>
</protein>
<accession>A0A8C4V8D5</accession>
<organism evidence="2 3">
    <name type="scientific">Falco tinnunculus</name>
    <name type="common">Common kestrel</name>
    <dbReference type="NCBI Taxonomy" id="100819"/>
    <lineage>
        <taxon>Eukaryota</taxon>
        <taxon>Metazoa</taxon>
        <taxon>Chordata</taxon>
        <taxon>Craniata</taxon>
        <taxon>Vertebrata</taxon>
        <taxon>Euteleostomi</taxon>
        <taxon>Archelosauria</taxon>
        <taxon>Archosauria</taxon>
        <taxon>Dinosauria</taxon>
        <taxon>Saurischia</taxon>
        <taxon>Theropoda</taxon>
        <taxon>Coelurosauria</taxon>
        <taxon>Aves</taxon>
        <taxon>Neognathae</taxon>
        <taxon>Neoaves</taxon>
        <taxon>Telluraves</taxon>
        <taxon>Australaves</taxon>
        <taxon>Falconiformes</taxon>
        <taxon>Falconidae</taxon>
        <taxon>Falco</taxon>
    </lineage>
</organism>